<name>A0ABQ5NKS0_9BACI</name>
<evidence type="ECO:0000313" key="2">
    <source>
        <dbReference type="Proteomes" id="UP001065593"/>
    </source>
</evidence>
<comment type="caution">
    <text evidence="1">The sequence shown here is derived from an EMBL/GenBank/DDBJ whole genome shotgun (WGS) entry which is preliminary data.</text>
</comment>
<keyword evidence="2" id="KW-1185">Reference proteome</keyword>
<dbReference type="Proteomes" id="UP001065593">
    <property type="component" value="Unassembled WGS sequence"/>
</dbReference>
<reference evidence="1" key="1">
    <citation type="submission" date="2022-08" db="EMBL/GenBank/DDBJ databases">
        <title>Draft genome sequence of Lysinibacillus sp. strain KH24.</title>
        <authorList>
            <person name="Kanbe H."/>
            <person name="Itoh H."/>
        </authorList>
    </citation>
    <scope>NUCLEOTIDE SEQUENCE</scope>
    <source>
        <strain evidence="1">KH24</strain>
    </source>
</reference>
<evidence type="ECO:0000313" key="1">
    <source>
        <dbReference type="EMBL" id="GLC88686.1"/>
    </source>
</evidence>
<dbReference type="RefSeq" id="WP_264988447.1">
    <property type="nucleotide sequence ID" value="NZ_BRZA01000002.1"/>
</dbReference>
<dbReference type="EMBL" id="BRZA01000002">
    <property type="protein sequence ID" value="GLC88686.1"/>
    <property type="molecule type" value="Genomic_DNA"/>
</dbReference>
<protein>
    <submittedName>
        <fullName evidence="1">Uncharacterized protein</fullName>
    </submittedName>
</protein>
<sequence>MKIYDEAIRREVYEQGLAVIRRYDDSWWLSFLAERTIFDVPRIKAARDFLLEQAELAEVYKQALEEIASSNNEELSKIAKAALDSK</sequence>
<accession>A0ABQ5NKS0</accession>
<gene>
    <name evidence="1" type="ORF">LYSBPC_18130</name>
</gene>
<proteinExistence type="predicted"/>
<organism evidence="1 2">
    <name type="scientific">Lysinibacillus piscis</name>
    <dbReference type="NCBI Taxonomy" id="2518931"/>
    <lineage>
        <taxon>Bacteria</taxon>
        <taxon>Bacillati</taxon>
        <taxon>Bacillota</taxon>
        <taxon>Bacilli</taxon>
        <taxon>Bacillales</taxon>
        <taxon>Bacillaceae</taxon>
        <taxon>Lysinibacillus</taxon>
    </lineage>
</organism>